<dbReference type="RefSeq" id="XP_059603979.1">
    <property type="nucleotide sequence ID" value="XM_059748965.1"/>
</dbReference>
<dbReference type="AlphaFoldDB" id="A0AAJ8E207"/>
<dbReference type="SUPFAM" id="SSF56112">
    <property type="entry name" value="Protein kinase-like (PK-like)"/>
    <property type="match status" value="1"/>
</dbReference>
<dbReference type="KEGG" id="ang:An08g03670"/>
<dbReference type="Pfam" id="PF01633">
    <property type="entry name" value="Choline_kinase"/>
    <property type="match status" value="1"/>
</dbReference>
<reference evidence="4" key="2">
    <citation type="submission" date="2025-08" db="UniProtKB">
        <authorList>
            <consortium name="RefSeq"/>
        </authorList>
    </citation>
    <scope>IDENTIFICATION</scope>
</reference>
<evidence type="ECO:0000256" key="2">
    <source>
        <dbReference type="ARBA" id="ARBA00038211"/>
    </source>
</evidence>
<organism evidence="4">
    <name type="scientific">Aspergillus niger</name>
    <dbReference type="NCBI Taxonomy" id="5061"/>
    <lineage>
        <taxon>Eukaryota</taxon>
        <taxon>Fungi</taxon>
        <taxon>Dikarya</taxon>
        <taxon>Ascomycota</taxon>
        <taxon>Pezizomycotina</taxon>
        <taxon>Eurotiomycetes</taxon>
        <taxon>Eurotiomycetidae</taxon>
        <taxon>Eurotiales</taxon>
        <taxon>Aspergillaceae</taxon>
        <taxon>Aspergillus</taxon>
        <taxon>Aspergillus subgen. Circumdati</taxon>
    </lineage>
</organism>
<protein>
    <recommendedName>
        <fullName evidence="3">ethanolamine kinase</fullName>
        <ecNumber evidence="3">2.7.1.82</ecNumber>
    </recommendedName>
</protein>
<name>A0AAJ8E207_ASPNG</name>
<dbReference type="Gene3D" id="3.90.1200.10">
    <property type="match status" value="1"/>
</dbReference>
<dbReference type="EC" id="2.7.1.82" evidence="3"/>
<sequence>MSGREPNIQPSEAYSHESSCLIERRGNTGVISADGQPVGWLRCNPQKAEKEGFRARRRLPIISIAGQSVLVITPFQTAHGPHGKSKSLLFCLSLFSRVLERLDPGRLSRIDRSPPTFFSPSLPFNPLDSPRTAIMHSENRKPLRHIPLSYNHADSHASALRLILTLNPHWEGSDNKIEFVRFTDGITNTLLKIINRKPGLTEEQIDQEAVLMRAYGNHTEILIDRERETSSHALLASHGLAPPLLARFNNGLLYRFLRGRPASPEDLATPCIWRGVARRLAQWHAKLKHEDISVITPKQPGPSMWSVLQKWILALPTNTEEQRQRRLSLQKELERVVSELDDGKGLGDGGLVFSHCDLLCANVIVLPESASSEDETAVVNFIDYEYATPSPAAFDIVNHFAEWGGYDCDYNMLPTRSVRREFLTEYVKSYSHHKGIPESSQAEIVDRLYEDVDRFRGIPGLYWGVWSLIQAQISQIDFDYASYAEVRLGEYYAWRREVDGSRIQANEEMPLREQRWAQEA</sequence>
<evidence type="ECO:0000256" key="3">
    <source>
        <dbReference type="ARBA" id="ARBA00038874"/>
    </source>
</evidence>
<dbReference type="InterPro" id="IPR011009">
    <property type="entry name" value="Kinase-like_dom_sf"/>
</dbReference>
<accession>A0AAJ8E207</accession>
<dbReference type="Gene3D" id="3.30.200.20">
    <property type="entry name" value="Phosphorylase Kinase, domain 1"/>
    <property type="match status" value="1"/>
</dbReference>
<dbReference type="PANTHER" id="PTHR22603:SF66">
    <property type="entry name" value="ETHANOLAMINE KINASE"/>
    <property type="match status" value="1"/>
</dbReference>
<dbReference type="PANTHER" id="PTHR22603">
    <property type="entry name" value="CHOLINE/ETHANOALAMINE KINASE"/>
    <property type="match status" value="1"/>
</dbReference>
<proteinExistence type="inferred from homology"/>
<comment type="pathway">
    <text evidence="1">Phospholipid metabolism; phosphatidylethanolamine biosynthesis; phosphatidylethanolamine from ethanolamine: step 1/3.</text>
</comment>
<evidence type="ECO:0000256" key="1">
    <source>
        <dbReference type="ARBA" id="ARBA00037883"/>
    </source>
</evidence>
<gene>
    <name evidence="4" type="ORF">An08g03670</name>
</gene>
<dbReference type="GeneID" id="4982682"/>
<dbReference type="GO" id="GO:0004305">
    <property type="term" value="F:ethanolamine kinase activity"/>
    <property type="evidence" value="ECO:0007669"/>
    <property type="project" value="UniProtKB-EC"/>
</dbReference>
<dbReference type="VEuPathDB" id="FungiDB:An08g03670"/>
<reference evidence="4" key="1">
    <citation type="submission" date="2025-02" db="EMBL/GenBank/DDBJ databases">
        <authorList>
            <consortium name="NCBI Genome Project"/>
        </authorList>
    </citation>
    <scope>NUCLEOTIDE SEQUENCE</scope>
</reference>
<dbReference type="CDD" id="cd05157">
    <property type="entry name" value="ETNK_euk"/>
    <property type="match status" value="1"/>
</dbReference>
<evidence type="ECO:0000313" key="4">
    <source>
        <dbReference type="RefSeq" id="XP_059603979.1"/>
    </source>
</evidence>
<comment type="similarity">
    <text evidence="2">Belongs to the choline/ethanolamine kinase family.</text>
</comment>